<feature type="compositionally biased region" description="Low complexity" evidence="1">
    <location>
        <begin position="19"/>
        <end position="34"/>
    </location>
</feature>
<dbReference type="EnsemblProtists" id="PYU1_T006174">
    <property type="protein sequence ID" value="PYU1_T006174"/>
    <property type="gene ID" value="PYU1_G006162"/>
</dbReference>
<reference evidence="3" key="1">
    <citation type="journal article" date="2010" name="Genome Biol.">
        <title>Genome sequence of the necrotrophic plant pathogen Pythium ultimum reveals original pathogenicity mechanisms and effector repertoire.</title>
        <authorList>
            <person name="Levesque C.A."/>
            <person name="Brouwer H."/>
            <person name="Cano L."/>
            <person name="Hamilton J.P."/>
            <person name="Holt C."/>
            <person name="Huitema E."/>
            <person name="Raffaele S."/>
            <person name="Robideau G.P."/>
            <person name="Thines M."/>
            <person name="Win J."/>
            <person name="Zerillo M.M."/>
            <person name="Beakes G.W."/>
            <person name="Boore J.L."/>
            <person name="Busam D."/>
            <person name="Dumas B."/>
            <person name="Ferriera S."/>
            <person name="Fuerstenberg S.I."/>
            <person name="Gachon C.M."/>
            <person name="Gaulin E."/>
            <person name="Govers F."/>
            <person name="Grenville-Briggs L."/>
            <person name="Horner N."/>
            <person name="Hostetler J."/>
            <person name="Jiang R.H."/>
            <person name="Johnson J."/>
            <person name="Krajaejun T."/>
            <person name="Lin H."/>
            <person name="Meijer H.J."/>
            <person name="Moore B."/>
            <person name="Morris P."/>
            <person name="Phuntmart V."/>
            <person name="Puiu D."/>
            <person name="Shetty J."/>
            <person name="Stajich J.E."/>
            <person name="Tripathy S."/>
            <person name="Wawra S."/>
            <person name="van West P."/>
            <person name="Whitty B.R."/>
            <person name="Coutinho P.M."/>
            <person name="Henrissat B."/>
            <person name="Martin F."/>
            <person name="Thomas P.D."/>
            <person name="Tyler B.M."/>
            <person name="De Vries R.P."/>
            <person name="Kamoun S."/>
            <person name="Yandell M."/>
            <person name="Tisserat N."/>
            <person name="Buell C.R."/>
        </authorList>
    </citation>
    <scope>NUCLEOTIDE SEQUENCE</scope>
    <source>
        <strain evidence="3">DAOM:BR144</strain>
    </source>
</reference>
<evidence type="ECO:0008006" key="4">
    <source>
        <dbReference type="Google" id="ProtNLM"/>
    </source>
</evidence>
<dbReference type="eggNOG" id="ENOG502S2K9">
    <property type="taxonomic scope" value="Eukaryota"/>
</dbReference>
<feature type="region of interest" description="Disordered" evidence="1">
    <location>
        <begin position="1"/>
        <end position="66"/>
    </location>
</feature>
<dbReference type="AlphaFoldDB" id="K3WMI2"/>
<feature type="compositionally biased region" description="Gly residues" evidence="1">
    <location>
        <begin position="87"/>
        <end position="96"/>
    </location>
</feature>
<organism evidence="2 3">
    <name type="scientific">Globisporangium ultimum (strain ATCC 200006 / CBS 805.95 / DAOM BR144)</name>
    <name type="common">Pythium ultimum</name>
    <dbReference type="NCBI Taxonomy" id="431595"/>
    <lineage>
        <taxon>Eukaryota</taxon>
        <taxon>Sar</taxon>
        <taxon>Stramenopiles</taxon>
        <taxon>Oomycota</taxon>
        <taxon>Peronosporomycetes</taxon>
        <taxon>Pythiales</taxon>
        <taxon>Pythiaceae</taxon>
        <taxon>Globisporangium</taxon>
    </lineage>
</organism>
<evidence type="ECO:0000313" key="3">
    <source>
        <dbReference type="Proteomes" id="UP000019132"/>
    </source>
</evidence>
<sequence length="489" mass="53705">MTTQLAFSTRRTEEDAARRGSAASSSSSAYAPSPHTSEPTSPRGSERRTQYRVKFTVQNVPPSPLVYQHQVKSTSLAARYAADSGDEGNGTSGGGVQQNEVRRGALSTDAEAMRRDAARTKRSSSPIARRKENAARNTTKAQARTKNPPKKKVATRKPAWDADVSHTTSLFDGSIKKSTLFQPRPGDRRQEVEKENVQLKGRSQSLAKGGLLGAAPKRAQPVGRSKSVAKSVKSTIVTTSSLRLLPRPPRDFVRLNYERITGRPYDQSARKTFRQPAPSRVNVFDRLSTPHISKSVLLRSGLSHSSTAPQAVAGSPRFGEEEIEALTKASLFPLVDQAGELLREIQKRQGAKLSLIFPQECLSTIGNHSDALASAILDDILLDTAQMLNAEERWKSEQQVELHHANQLDAILDQIKQIEEGEDRLIQQGQKYQQHRRLVEASLSGSGIDQCAVIEILEEMLTNELIEECTKELDENVSSLADTLATTLV</sequence>
<reference evidence="3" key="2">
    <citation type="submission" date="2010-04" db="EMBL/GenBank/DDBJ databases">
        <authorList>
            <person name="Buell R."/>
            <person name="Hamilton J."/>
            <person name="Hostetler J."/>
        </authorList>
    </citation>
    <scope>NUCLEOTIDE SEQUENCE [LARGE SCALE GENOMIC DNA]</scope>
    <source>
        <strain evidence="3">DAOM:BR144</strain>
    </source>
</reference>
<feature type="compositionally biased region" description="Polar residues" evidence="1">
    <location>
        <begin position="165"/>
        <end position="181"/>
    </location>
</feature>
<protein>
    <recommendedName>
        <fullName evidence="4">DUF4378 domain-containing protein</fullName>
    </recommendedName>
</protein>
<feature type="compositionally biased region" description="Polar residues" evidence="1">
    <location>
        <begin position="135"/>
        <end position="145"/>
    </location>
</feature>
<accession>K3WMI2</accession>
<dbReference type="STRING" id="431595.K3WMI2"/>
<evidence type="ECO:0000313" key="2">
    <source>
        <dbReference type="EnsemblProtists" id="PYU1_T006174"/>
    </source>
</evidence>
<feature type="compositionally biased region" description="Basic and acidic residues" evidence="1">
    <location>
        <begin position="185"/>
        <end position="197"/>
    </location>
</feature>
<reference evidence="2" key="3">
    <citation type="submission" date="2015-02" db="UniProtKB">
        <authorList>
            <consortium name="EnsemblProtists"/>
        </authorList>
    </citation>
    <scope>IDENTIFICATION</scope>
    <source>
        <strain evidence="2">DAOM BR144</strain>
    </source>
</reference>
<proteinExistence type="predicted"/>
<dbReference type="EMBL" id="GL376625">
    <property type="status" value="NOT_ANNOTATED_CDS"/>
    <property type="molecule type" value="Genomic_DNA"/>
</dbReference>
<dbReference type="VEuPathDB" id="FungiDB:PYU1_G006162"/>
<keyword evidence="3" id="KW-1185">Reference proteome</keyword>
<feature type="region of interest" description="Disordered" evidence="1">
    <location>
        <begin position="82"/>
        <end position="198"/>
    </location>
</feature>
<evidence type="ECO:0000256" key="1">
    <source>
        <dbReference type="SAM" id="MobiDB-lite"/>
    </source>
</evidence>
<dbReference type="Proteomes" id="UP000019132">
    <property type="component" value="Unassembled WGS sequence"/>
</dbReference>
<dbReference type="InParanoid" id="K3WMI2"/>
<dbReference type="HOGENOM" id="CLU_558389_0_0_1"/>
<name>K3WMI2_GLOUD</name>